<keyword evidence="3" id="KW-1185">Reference proteome</keyword>
<feature type="compositionally biased region" description="Polar residues" evidence="1">
    <location>
        <begin position="21"/>
        <end position="53"/>
    </location>
</feature>
<reference evidence="4" key="1">
    <citation type="submission" date="2016-06" db="UniProtKB">
        <authorList>
            <consortium name="WormBaseParasite"/>
        </authorList>
    </citation>
    <scope>IDENTIFICATION</scope>
</reference>
<organism evidence="4">
    <name type="scientific">Gongylonema pulchrum</name>
    <dbReference type="NCBI Taxonomy" id="637853"/>
    <lineage>
        <taxon>Eukaryota</taxon>
        <taxon>Metazoa</taxon>
        <taxon>Ecdysozoa</taxon>
        <taxon>Nematoda</taxon>
        <taxon>Chromadorea</taxon>
        <taxon>Rhabditida</taxon>
        <taxon>Spirurina</taxon>
        <taxon>Spiruromorpha</taxon>
        <taxon>Spiruroidea</taxon>
        <taxon>Gongylonematidae</taxon>
        <taxon>Gongylonema</taxon>
    </lineage>
</organism>
<sequence length="66" mass="7078">MKVVAAAEAATTDSLVAEAVDSSTNKNPEQWYSSKATLSSRNRSVLKPSTTATDAAWAPRPSIRRK</sequence>
<evidence type="ECO:0000313" key="3">
    <source>
        <dbReference type="Proteomes" id="UP000271098"/>
    </source>
</evidence>
<name>A0A183DNQ1_9BILA</name>
<dbReference type="EMBL" id="UYRT01077932">
    <property type="protein sequence ID" value="VDN17311.1"/>
    <property type="molecule type" value="Genomic_DNA"/>
</dbReference>
<evidence type="ECO:0000313" key="2">
    <source>
        <dbReference type="EMBL" id="VDN17311.1"/>
    </source>
</evidence>
<dbReference type="AlphaFoldDB" id="A0A183DNQ1"/>
<proteinExistence type="predicted"/>
<feature type="region of interest" description="Disordered" evidence="1">
    <location>
        <begin position="19"/>
        <end position="66"/>
    </location>
</feature>
<dbReference type="Proteomes" id="UP000271098">
    <property type="component" value="Unassembled WGS sequence"/>
</dbReference>
<protein>
    <submittedName>
        <fullName evidence="2 4">Uncharacterized protein</fullName>
    </submittedName>
</protein>
<gene>
    <name evidence="2" type="ORF">GPUH_LOCUS10342</name>
</gene>
<evidence type="ECO:0000256" key="1">
    <source>
        <dbReference type="SAM" id="MobiDB-lite"/>
    </source>
</evidence>
<evidence type="ECO:0000313" key="4">
    <source>
        <dbReference type="WBParaSite" id="GPUH_0001035501-mRNA-1"/>
    </source>
</evidence>
<accession>A0A183DNQ1</accession>
<reference evidence="2 3" key="2">
    <citation type="submission" date="2018-11" db="EMBL/GenBank/DDBJ databases">
        <authorList>
            <consortium name="Pathogen Informatics"/>
        </authorList>
    </citation>
    <scope>NUCLEOTIDE SEQUENCE [LARGE SCALE GENOMIC DNA]</scope>
</reference>
<dbReference type="WBParaSite" id="GPUH_0001035501-mRNA-1">
    <property type="protein sequence ID" value="GPUH_0001035501-mRNA-1"/>
    <property type="gene ID" value="GPUH_0001035501"/>
</dbReference>